<protein>
    <recommendedName>
        <fullName evidence="2">H(+)-exporting diphosphatase</fullName>
        <ecNumber evidence="2">7.1.3.1</ecNumber>
    </recommendedName>
</protein>
<dbReference type="InterPro" id="IPR057523">
    <property type="entry name" value="HTH_74"/>
</dbReference>
<dbReference type="Pfam" id="PF25370">
    <property type="entry name" value="HTH_74"/>
    <property type="match status" value="1"/>
</dbReference>
<evidence type="ECO:0000313" key="12">
    <source>
        <dbReference type="Proteomes" id="UP001279734"/>
    </source>
</evidence>
<evidence type="ECO:0000259" key="10">
    <source>
        <dbReference type="Pfam" id="PF25370"/>
    </source>
</evidence>
<dbReference type="Pfam" id="PF03030">
    <property type="entry name" value="H_PPase"/>
    <property type="match status" value="1"/>
</dbReference>
<dbReference type="Proteomes" id="UP001279734">
    <property type="component" value="Unassembled WGS sequence"/>
</dbReference>
<evidence type="ECO:0000256" key="2">
    <source>
        <dbReference type="ARBA" id="ARBA00013242"/>
    </source>
</evidence>
<keyword evidence="4" id="KW-0812">Transmembrane</keyword>
<dbReference type="PANTHER" id="PTHR34799">
    <property type="entry name" value="OS07G0656300 PROTEIN"/>
    <property type="match status" value="1"/>
</dbReference>
<evidence type="ECO:0000256" key="1">
    <source>
        <dbReference type="ARBA" id="ARBA00004127"/>
    </source>
</evidence>
<dbReference type="AlphaFoldDB" id="A0AAD3TFB8"/>
<keyword evidence="12" id="KW-1185">Reference proteome</keyword>
<feature type="domain" description="HTH three-helical bundle" evidence="10">
    <location>
        <begin position="181"/>
        <end position="221"/>
    </location>
</feature>
<evidence type="ECO:0000256" key="8">
    <source>
        <dbReference type="ARBA" id="ARBA00023065"/>
    </source>
</evidence>
<keyword evidence="7" id="KW-1133">Transmembrane helix</keyword>
<dbReference type="GO" id="GO:0016020">
    <property type="term" value="C:membrane"/>
    <property type="evidence" value="ECO:0007669"/>
    <property type="project" value="InterPro"/>
</dbReference>
<gene>
    <name evidence="11" type="ORF">Nepgr_030200</name>
</gene>
<evidence type="ECO:0000256" key="7">
    <source>
        <dbReference type="ARBA" id="ARBA00022989"/>
    </source>
</evidence>
<keyword evidence="8" id="KW-0406">Ion transport</keyword>
<evidence type="ECO:0000313" key="11">
    <source>
        <dbReference type="EMBL" id="GMH28357.1"/>
    </source>
</evidence>
<evidence type="ECO:0000256" key="9">
    <source>
        <dbReference type="ARBA" id="ARBA00023136"/>
    </source>
</evidence>
<comment type="subcellular location">
    <subcellularLocation>
        <location evidence="1">Endomembrane system</location>
        <topology evidence="1">Multi-pass membrane protein</topology>
    </subcellularLocation>
</comment>
<comment type="caution">
    <text evidence="11">The sequence shown here is derived from an EMBL/GenBank/DDBJ whole genome shotgun (WGS) entry which is preliminary data.</text>
</comment>
<dbReference type="GO" id="GO:0004427">
    <property type="term" value="F:inorganic diphosphate phosphatase activity"/>
    <property type="evidence" value="ECO:0007669"/>
    <property type="project" value="InterPro"/>
</dbReference>
<proteinExistence type="predicted"/>
<evidence type="ECO:0000256" key="4">
    <source>
        <dbReference type="ARBA" id="ARBA00022692"/>
    </source>
</evidence>
<dbReference type="EMBL" id="BSYO01000034">
    <property type="protein sequence ID" value="GMH28357.1"/>
    <property type="molecule type" value="Genomic_DNA"/>
</dbReference>
<sequence>MEAFPSKLELTVASSLLLLSDRLLSRSTEKTPLNFTAADGTVNVEKKSKKAEDDGEGLLSSDSTYCPSSMTCEGPSIDAIQVQRLKVMAAAAARCQEIKLMVVRRTRSKIHYLSNRRRETLKVWKASPLMMTARSTASEFTAEASSCLSSGSSDISSGRSPYAGKSGALVQGELRRRGVSSGHIRRRAEAILKLLSGGCSSEVRIRQVLGDSPDTSKALRMLLKTEEVKRTGAGGRSDPYIYQFTAVRGFPLAANGCLVFYIVIHLLALYHDVNQRGPLKLTTAYGFGGSSMTSIDRVGGGIYPQTAAIGTANVGKFIKPILKDHLRHSVVFADNVGANVGCIASTCRSYAIPPGAALIVIAIRHDPYHTLGLVYNALGNKKTVENKFTNDASRDQPVVVVVSSTTTSNLLKVVHQPQGGRT</sequence>
<evidence type="ECO:0000256" key="3">
    <source>
        <dbReference type="ARBA" id="ARBA00022448"/>
    </source>
</evidence>
<keyword evidence="6" id="KW-1278">Translocase</keyword>
<keyword evidence="5" id="KW-0460">Magnesium</keyword>
<evidence type="ECO:0000256" key="6">
    <source>
        <dbReference type="ARBA" id="ARBA00022967"/>
    </source>
</evidence>
<name>A0AAD3TFB8_NEPGR</name>
<organism evidence="11 12">
    <name type="scientific">Nepenthes gracilis</name>
    <name type="common">Slender pitcher plant</name>
    <dbReference type="NCBI Taxonomy" id="150966"/>
    <lineage>
        <taxon>Eukaryota</taxon>
        <taxon>Viridiplantae</taxon>
        <taxon>Streptophyta</taxon>
        <taxon>Embryophyta</taxon>
        <taxon>Tracheophyta</taxon>
        <taxon>Spermatophyta</taxon>
        <taxon>Magnoliopsida</taxon>
        <taxon>eudicotyledons</taxon>
        <taxon>Gunneridae</taxon>
        <taxon>Pentapetalae</taxon>
        <taxon>Caryophyllales</taxon>
        <taxon>Nepenthaceae</taxon>
        <taxon>Nepenthes</taxon>
    </lineage>
</organism>
<evidence type="ECO:0000256" key="5">
    <source>
        <dbReference type="ARBA" id="ARBA00022842"/>
    </source>
</evidence>
<accession>A0AAD3TFB8</accession>
<keyword evidence="9" id="KW-0472">Membrane</keyword>
<keyword evidence="3" id="KW-0813">Transport</keyword>
<reference evidence="11" key="1">
    <citation type="submission" date="2023-05" db="EMBL/GenBank/DDBJ databases">
        <title>Nepenthes gracilis genome sequencing.</title>
        <authorList>
            <person name="Fukushima K."/>
        </authorList>
    </citation>
    <scope>NUCLEOTIDE SEQUENCE</scope>
    <source>
        <strain evidence="11">SING2019-196</strain>
    </source>
</reference>
<dbReference type="EC" id="7.1.3.1" evidence="2"/>
<dbReference type="PANTHER" id="PTHR34799:SF2">
    <property type="entry name" value="OS07G0656300 PROTEIN"/>
    <property type="match status" value="1"/>
</dbReference>
<dbReference type="InterPro" id="IPR004131">
    <property type="entry name" value="PPase-energised_H-pump"/>
</dbReference>
<dbReference type="GO" id="GO:0012505">
    <property type="term" value="C:endomembrane system"/>
    <property type="evidence" value="ECO:0007669"/>
    <property type="project" value="UniProtKB-SubCell"/>
</dbReference>
<dbReference type="GO" id="GO:0009678">
    <property type="term" value="F:diphosphate hydrolysis-driven proton transmembrane transporter activity"/>
    <property type="evidence" value="ECO:0007669"/>
    <property type="project" value="UniProtKB-EC"/>
</dbReference>